<evidence type="ECO:0000313" key="10">
    <source>
        <dbReference type="EMBL" id="KAL3862331.1"/>
    </source>
</evidence>
<dbReference type="InterPro" id="IPR042089">
    <property type="entry name" value="Peptidase_M13_dom_2"/>
</dbReference>
<evidence type="ECO:0000259" key="8">
    <source>
        <dbReference type="Pfam" id="PF01431"/>
    </source>
</evidence>
<dbReference type="PROSITE" id="PS51885">
    <property type="entry name" value="NEPRILYSIN"/>
    <property type="match status" value="1"/>
</dbReference>
<evidence type="ECO:0000256" key="1">
    <source>
        <dbReference type="ARBA" id="ARBA00001947"/>
    </source>
</evidence>
<evidence type="ECO:0000259" key="9">
    <source>
        <dbReference type="Pfam" id="PF05649"/>
    </source>
</evidence>
<dbReference type="AlphaFoldDB" id="A0ABD3VME8"/>
<feature type="domain" description="Peptidase M13 N-terminal" evidence="9">
    <location>
        <begin position="115"/>
        <end position="438"/>
    </location>
</feature>
<keyword evidence="3" id="KW-0479">Metal-binding</keyword>
<reference evidence="10 11" key="1">
    <citation type="submission" date="2024-11" db="EMBL/GenBank/DDBJ databases">
        <title>Chromosome-level genome assembly of the freshwater bivalve Anodonta woodiana.</title>
        <authorList>
            <person name="Chen X."/>
        </authorList>
    </citation>
    <scope>NUCLEOTIDE SEQUENCE [LARGE SCALE GENOMIC DNA]</scope>
    <source>
        <strain evidence="10">MN2024</strain>
        <tissue evidence="10">Gills</tissue>
    </source>
</reference>
<evidence type="ECO:0000313" key="11">
    <source>
        <dbReference type="Proteomes" id="UP001634394"/>
    </source>
</evidence>
<dbReference type="PANTHER" id="PTHR11733">
    <property type="entry name" value="ZINC METALLOPROTEASE FAMILY M13 NEPRILYSIN-RELATED"/>
    <property type="match status" value="1"/>
</dbReference>
<protein>
    <submittedName>
        <fullName evidence="10">Uncharacterized protein</fullName>
    </submittedName>
</protein>
<dbReference type="Pfam" id="PF05649">
    <property type="entry name" value="Peptidase_M13_N"/>
    <property type="match status" value="1"/>
</dbReference>
<dbReference type="InterPro" id="IPR000718">
    <property type="entry name" value="Peptidase_M13"/>
</dbReference>
<keyword evidence="11" id="KW-1185">Reference proteome</keyword>
<feature type="domain" description="Peptidase M13 C-terminal" evidence="8">
    <location>
        <begin position="480"/>
        <end position="635"/>
    </location>
</feature>
<dbReference type="InterPro" id="IPR018497">
    <property type="entry name" value="Peptidase_M13_C"/>
</dbReference>
<evidence type="ECO:0000256" key="3">
    <source>
        <dbReference type="ARBA" id="ARBA00022723"/>
    </source>
</evidence>
<dbReference type="Pfam" id="PF01431">
    <property type="entry name" value="Peptidase_M13"/>
    <property type="match status" value="1"/>
</dbReference>
<dbReference type="GO" id="GO:0006508">
    <property type="term" value="P:proteolysis"/>
    <property type="evidence" value="ECO:0007669"/>
    <property type="project" value="UniProtKB-KW"/>
</dbReference>
<keyword evidence="7" id="KW-0472">Membrane</keyword>
<dbReference type="PRINTS" id="PR00786">
    <property type="entry name" value="NEPRILYSIN"/>
</dbReference>
<proteinExistence type="predicted"/>
<dbReference type="Proteomes" id="UP001634394">
    <property type="component" value="Unassembled WGS sequence"/>
</dbReference>
<keyword evidence="2" id="KW-0645">Protease</keyword>
<feature type="non-terminal residue" evidence="10">
    <location>
        <position position="1"/>
    </location>
</feature>
<keyword evidence="7" id="KW-0812">Transmembrane</keyword>
<evidence type="ECO:0000256" key="4">
    <source>
        <dbReference type="ARBA" id="ARBA00022801"/>
    </source>
</evidence>
<dbReference type="PANTHER" id="PTHR11733:SF133">
    <property type="entry name" value="PHOSPHATE-REGULATING NEUTRAL ENDOPEPTIDASE PHEX"/>
    <property type="match status" value="1"/>
</dbReference>
<organism evidence="10 11">
    <name type="scientific">Sinanodonta woodiana</name>
    <name type="common">Chinese pond mussel</name>
    <name type="synonym">Anodonta woodiana</name>
    <dbReference type="NCBI Taxonomy" id="1069815"/>
    <lineage>
        <taxon>Eukaryota</taxon>
        <taxon>Metazoa</taxon>
        <taxon>Spiralia</taxon>
        <taxon>Lophotrochozoa</taxon>
        <taxon>Mollusca</taxon>
        <taxon>Bivalvia</taxon>
        <taxon>Autobranchia</taxon>
        <taxon>Heteroconchia</taxon>
        <taxon>Palaeoheterodonta</taxon>
        <taxon>Unionida</taxon>
        <taxon>Unionoidea</taxon>
        <taxon>Unionidae</taxon>
        <taxon>Unioninae</taxon>
        <taxon>Sinanodonta</taxon>
    </lineage>
</organism>
<accession>A0ABD3VME8</accession>
<dbReference type="GO" id="GO:0046872">
    <property type="term" value="F:metal ion binding"/>
    <property type="evidence" value="ECO:0007669"/>
    <property type="project" value="UniProtKB-KW"/>
</dbReference>
<evidence type="ECO:0000256" key="6">
    <source>
        <dbReference type="ARBA" id="ARBA00023049"/>
    </source>
</evidence>
<dbReference type="InterPro" id="IPR024079">
    <property type="entry name" value="MetalloPept_cat_dom_sf"/>
</dbReference>
<dbReference type="Gene3D" id="1.10.1380.10">
    <property type="entry name" value="Neutral endopeptidase , domain2"/>
    <property type="match status" value="2"/>
</dbReference>
<keyword evidence="5" id="KW-0862">Zinc</keyword>
<evidence type="ECO:0000256" key="2">
    <source>
        <dbReference type="ARBA" id="ARBA00022670"/>
    </source>
</evidence>
<name>A0ABD3VME8_SINWO</name>
<comment type="cofactor">
    <cofactor evidence="1">
        <name>Zn(2+)</name>
        <dbReference type="ChEBI" id="CHEBI:29105"/>
    </cofactor>
</comment>
<dbReference type="GO" id="GO:0008237">
    <property type="term" value="F:metallopeptidase activity"/>
    <property type="evidence" value="ECO:0007669"/>
    <property type="project" value="UniProtKB-KW"/>
</dbReference>
<dbReference type="InterPro" id="IPR008753">
    <property type="entry name" value="Peptidase_M13_N"/>
</dbReference>
<sequence length="662" mass="75484">FSNQGKWSGRTNLEKTMIIIGVILVLGIAALAIALGVVVANNKDTHVMESCNSQECTQAAARILNSIDMSVNPCTNFYDFACGTWRRKNVIPEDRSSTNVFGILRDEVQVTLKYEIEKRNISVAIPLLDELGGWPVLGNQPGGNWQSSDFDIIKLLVGLIKYNNRPLISMYVSSDVKESTKRIIYLDQPEFGLPSRAYLVEPQYEDRRQAYKKLAVSVAVYFGADPNVAETDMQDVLQFEIDIANITMKPEDRRDNEKLYNKMLVHELARNFTEPSNGDQIQFRWLQYINSVMTLPNVSIPINDSEPVVVRAPPYFKEMFAVFQKHNNRTIANYLVWRIMQSRASNLPKRFKDLITDYNEVIYGTSTPRARWRDCADYVNDQMGMAVGRLFVQTSFDENAKSSALDMISDIREAFNEILNELDWMDGTTRTLAEEKVTVDRSKYFENVLNNLQRTAISGLYNLREEYNKNVWTTPPATVNAFYNSILNAIMFPAGILQPPFYAKDQPKSMNFGGIGVVIGHEITHGFDDRGRQYDKDGNLQQWWSNDVINNFKTKAQCIVDQYGSYHLPEANMTLNGINTQGENIADNGGLKQSFRAYQKWVEKRGAPEPMLPGLNFNHNQLFFINFAQLIGPDRQKCQSNLDFAIWLLYRHGSLKAFYSSG</sequence>
<dbReference type="CDD" id="cd08662">
    <property type="entry name" value="M13"/>
    <property type="match status" value="1"/>
</dbReference>
<keyword evidence="4" id="KW-0378">Hydrolase</keyword>
<dbReference type="Gene3D" id="3.40.390.10">
    <property type="entry name" value="Collagenase (Catalytic Domain)"/>
    <property type="match status" value="2"/>
</dbReference>
<feature type="transmembrane region" description="Helical" evidence="7">
    <location>
        <begin position="16"/>
        <end position="40"/>
    </location>
</feature>
<dbReference type="SUPFAM" id="SSF55486">
    <property type="entry name" value="Metalloproteases ('zincins'), catalytic domain"/>
    <property type="match status" value="1"/>
</dbReference>
<evidence type="ECO:0000256" key="7">
    <source>
        <dbReference type="SAM" id="Phobius"/>
    </source>
</evidence>
<gene>
    <name evidence="10" type="ORF">ACJMK2_008308</name>
</gene>
<keyword evidence="7" id="KW-1133">Transmembrane helix</keyword>
<comment type="caution">
    <text evidence="10">The sequence shown here is derived from an EMBL/GenBank/DDBJ whole genome shotgun (WGS) entry which is preliminary data.</text>
</comment>
<keyword evidence="6" id="KW-0482">Metalloprotease</keyword>
<evidence type="ECO:0000256" key="5">
    <source>
        <dbReference type="ARBA" id="ARBA00022833"/>
    </source>
</evidence>
<dbReference type="EMBL" id="JBJQND010000011">
    <property type="protein sequence ID" value="KAL3862331.1"/>
    <property type="molecule type" value="Genomic_DNA"/>
</dbReference>